<dbReference type="Proteomes" id="UP000315759">
    <property type="component" value="Unassembled WGS sequence"/>
</dbReference>
<dbReference type="SUPFAM" id="SSF52980">
    <property type="entry name" value="Restriction endonuclease-like"/>
    <property type="match status" value="1"/>
</dbReference>
<dbReference type="InterPro" id="IPR018547">
    <property type="entry name" value="AbiEi_C"/>
</dbReference>
<proteinExistence type="predicted"/>
<dbReference type="InterPro" id="IPR007569">
    <property type="entry name" value="DUF559"/>
</dbReference>
<dbReference type="InterPro" id="IPR025159">
    <property type="entry name" value="AbiEi_N"/>
</dbReference>
<reference evidence="4 5" key="1">
    <citation type="submission" date="2018-10" db="EMBL/GenBank/DDBJ databases">
        <title>Draft genome of Mycobacterium hodleri strain B.</title>
        <authorList>
            <person name="Amande T.J."/>
            <person name="Mcgenity T.J."/>
        </authorList>
    </citation>
    <scope>NUCLEOTIDE SEQUENCE [LARGE SCALE GENOMIC DNA]</scope>
    <source>
        <strain evidence="4 5">B</strain>
    </source>
</reference>
<evidence type="ECO:0000259" key="1">
    <source>
        <dbReference type="Pfam" id="PF04480"/>
    </source>
</evidence>
<dbReference type="Pfam" id="PF04480">
    <property type="entry name" value="DUF559"/>
    <property type="match status" value="1"/>
</dbReference>
<evidence type="ECO:0000259" key="3">
    <source>
        <dbReference type="Pfam" id="PF13338"/>
    </source>
</evidence>
<dbReference type="RefSeq" id="WP_142555528.1">
    <property type="nucleotide sequence ID" value="NZ_VIFX01000056.1"/>
</dbReference>
<dbReference type="Pfam" id="PF13338">
    <property type="entry name" value="AbiEi_4"/>
    <property type="match status" value="1"/>
</dbReference>
<dbReference type="Gene3D" id="3.40.960.10">
    <property type="entry name" value="VSR Endonuclease"/>
    <property type="match status" value="1"/>
</dbReference>
<dbReference type="InterPro" id="IPR011335">
    <property type="entry name" value="Restrct_endonuc-II-like"/>
</dbReference>
<dbReference type="Pfam" id="PF09407">
    <property type="entry name" value="AbiEi_1"/>
    <property type="match status" value="1"/>
</dbReference>
<protein>
    <submittedName>
        <fullName evidence="4">DUF559 domain-containing protein</fullName>
    </submittedName>
</protein>
<sequence length="293" mass="32357">MLDDFLRSHDGVITTSHARVLGISNDALERRARSGHWRRCSQGVYFVDDRPFTDSARIRAAVWGHGPHAVASGLAAAWWHGVTKYAPAVVEVTVPRNSHGRRHEGSRVRRRELPAKDVVEWRGLQVTALELTVVEAATRRGGGPKLMDSALQRQVELGPLWAAHLRNKGRYGAPASRRLLQAAESGARSAAERLLIRLLEEAGIEGWIANHPVAGYLVDVGFPGCSVAIEVDGLAFHTDSDDFHHDRKRQNAIILAGWQVLRFTWLDVTEYPDRVIAEIRRAISARSSAAAAD</sequence>
<evidence type="ECO:0000313" key="5">
    <source>
        <dbReference type="Proteomes" id="UP000315759"/>
    </source>
</evidence>
<dbReference type="EMBL" id="VIFX01000056">
    <property type="protein sequence ID" value="TQR82889.1"/>
    <property type="molecule type" value="Genomic_DNA"/>
</dbReference>
<feature type="domain" description="DUF559" evidence="1">
    <location>
        <begin position="189"/>
        <end position="283"/>
    </location>
</feature>
<accession>A0A544VSD7</accession>
<gene>
    <name evidence="4" type="ORF">D8S82_29720</name>
</gene>
<dbReference type="AlphaFoldDB" id="A0A544VSD7"/>
<feature type="domain" description="AbiEi antitoxin C-terminal" evidence="2">
    <location>
        <begin position="67"/>
        <end position="139"/>
    </location>
</feature>
<name>A0A544VSD7_9MYCO</name>
<organism evidence="4 5">
    <name type="scientific">Mycolicibacterium hodleri</name>
    <dbReference type="NCBI Taxonomy" id="49897"/>
    <lineage>
        <taxon>Bacteria</taxon>
        <taxon>Bacillati</taxon>
        <taxon>Actinomycetota</taxon>
        <taxon>Actinomycetes</taxon>
        <taxon>Mycobacteriales</taxon>
        <taxon>Mycobacteriaceae</taxon>
        <taxon>Mycolicibacterium</taxon>
    </lineage>
</organism>
<keyword evidence="5" id="KW-1185">Reference proteome</keyword>
<evidence type="ECO:0000259" key="2">
    <source>
        <dbReference type="Pfam" id="PF09407"/>
    </source>
</evidence>
<feature type="domain" description="AbiEi antitoxin N-terminal" evidence="3">
    <location>
        <begin position="2"/>
        <end position="45"/>
    </location>
</feature>
<evidence type="ECO:0000313" key="4">
    <source>
        <dbReference type="EMBL" id="TQR82889.1"/>
    </source>
</evidence>
<comment type="caution">
    <text evidence="4">The sequence shown here is derived from an EMBL/GenBank/DDBJ whole genome shotgun (WGS) entry which is preliminary data.</text>
</comment>